<dbReference type="Proteomes" id="UP001326613">
    <property type="component" value="Chromosome"/>
</dbReference>
<dbReference type="RefSeq" id="WP_323738309.1">
    <property type="nucleotide sequence ID" value="NZ_CP112932.1"/>
</dbReference>
<name>A0ABZ0UTM1_9RICK</name>
<evidence type="ECO:0000313" key="3">
    <source>
        <dbReference type="Proteomes" id="UP001326613"/>
    </source>
</evidence>
<gene>
    <name evidence="2" type="ORF">Trichorick_00091</name>
</gene>
<feature type="domain" description="Bacteriophage phiJL001 Gp84 C-terminal" evidence="1">
    <location>
        <begin position="182"/>
        <end position="256"/>
    </location>
</feature>
<dbReference type="Pfam" id="PF09931">
    <property type="entry name" value="Phage_phiJL001_Gp84_N"/>
    <property type="match status" value="1"/>
</dbReference>
<evidence type="ECO:0000313" key="2">
    <source>
        <dbReference type="EMBL" id="WPY00219.1"/>
    </source>
</evidence>
<dbReference type="NCBIfam" id="TIGR02218">
    <property type="entry name" value="phg_TIGR02218"/>
    <property type="match status" value="1"/>
</dbReference>
<protein>
    <submittedName>
        <fullName evidence="2">Phage_BR0599 domain-containing protein</fullName>
    </submittedName>
</protein>
<proteinExistence type="predicted"/>
<dbReference type="InterPro" id="IPR018964">
    <property type="entry name" value="Phage_phiJL001_Gp84_C"/>
</dbReference>
<evidence type="ECO:0000259" key="1">
    <source>
        <dbReference type="Pfam" id="PF09356"/>
    </source>
</evidence>
<reference evidence="2 3" key="1">
    <citation type="submission" date="2022-10" db="EMBL/GenBank/DDBJ databases">
        <title>Host association and intracellularity evolved multiple times independently in the Rickettsiales.</title>
        <authorList>
            <person name="Castelli M."/>
            <person name="Nardi T."/>
            <person name="Gammuto L."/>
            <person name="Bellinzona G."/>
            <person name="Sabaneyeva E."/>
            <person name="Potekhin A."/>
            <person name="Serra V."/>
            <person name="Petroni G."/>
            <person name="Sassera D."/>
        </authorList>
    </citation>
    <scope>NUCLEOTIDE SEQUENCE [LARGE SCALE GENOMIC DNA]</scope>
    <source>
        <strain evidence="2 3">Kr 154-4</strain>
    </source>
</reference>
<organism evidence="2 3">
    <name type="scientific">Candidatus Trichorickettsia mobilis</name>
    <dbReference type="NCBI Taxonomy" id="1346319"/>
    <lineage>
        <taxon>Bacteria</taxon>
        <taxon>Pseudomonadati</taxon>
        <taxon>Pseudomonadota</taxon>
        <taxon>Alphaproteobacteria</taxon>
        <taxon>Rickettsiales</taxon>
        <taxon>Rickettsiaceae</taxon>
        <taxon>Rickettsieae</taxon>
        <taxon>Candidatus Trichorickettsia</taxon>
    </lineage>
</organism>
<keyword evidence="3" id="KW-1185">Reference proteome</keyword>
<accession>A0ABZ0UTM1</accession>
<dbReference type="EMBL" id="CP112932">
    <property type="protein sequence ID" value="WPY00219.1"/>
    <property type="molecule type" value="Genomic_DNA"/>
</dbReference>
<dbReference type="Pfam" id="PF09356">
    <property type="entry name" value="Phage_BR0599"/>
    <property type="match status" value="1"/>
</dbReference>
<dbReference type="InterPro" id="IPR011928">
    <property type="entry name" value="Phage_phiJL001_Gp84"/>
</dbReference>
<sequence>MRDLPEQIQQKITAGENFVYCFEITLTTGQNLYLTSASTAINLQNQIFLPNSGITVISGEFNDSAHNNIILDGIFEVNGIISTMDLTSAAVKIILYFSGYSYHWLTYYCNLYTKFDLGFRLYLEPETKKFEQSLLQKFSKTCRTNFGDKRCKVNKQLYSHCYSISEVTDNILIIADLNQENGYFDYGELIFKETQFTAKILKQLDNIITLDQAIPDALKDIKKVMLIAGCDKKFITCCNKFNNAVNFRGEPWIPENNFLSVNE</sequence>